<feature type="compositionally biased region" description="Pro residues" evidence="6">
    <location>
        <begin position="379"/>
        <end position="388"/>
    </location>
</feature>
<accession>A0ABR3GID5</accession>
<evidence type="ECO:0000256" key="6">
    <source>
        <dbReference type="SAM" id="MobiDB-lite"/>
    </source>
</evidence>
<keyword evidence="5" id="KW-0539">Nucleus</keyword>
<evidence type="ECO:0000256" key="7">
    <source>
        <dbReference type="SAM" id="Phobius"/>
    </source>
</evidence>
<dbReference type="Pfam" id="PF09779">
    <property type="entry name" value="Ima1_N"/>
    <property type="match status" value="1"/>
</dbReference>
<dbReference type="Proteomes" id="UP001447188">
    <property type="component" value="Unassembled WGS sequence"/>
</dbReference>
<evidence type="ECO:0000256" key="1">
    <source>
        <dbReference type="ARBA" id="ARBA00004473"/>
    </source>
</evidence>
<evidence type="ECO:0000256" key="3">
    <source>
        <dbReference type="ARBA" id="ARBA00022989"/>
    </source>
</evidence>
<evidence type="ECO:0000256" key="2">
    <source>
        <dbReference type="ARBA" id="ARBA00022692"/>
    </source>
</evidence>
<gene>
    <name evidence="9" type="ORF">Q9L58_005366</name>
</gene>
<comment type="caution">
    <text evidence="9">The sequence shown here is derived from an EMBL/GenBank/DDBJ whole genome shotgun (WGS) entry which is preliminary data.</text>
</comment>
<feature type="compositionally biased region" description="Basic and acidic residues" evidence="6">
    <location>
        <begin position="706"/>
        <end position="730"/>
    </location>
</feature>
<sequence length="743" mass="82027">MSSIFRRKLSCFYCGHQVSVTALRGVNQYPNGRLRRFNCPDCSADNHLDENGEILDYIPDSPPKPVPVFARRRHSPRALHALTQRTTLKPTVGADDSPPASPTFCRTCLHNQQIVTNAIATYDLPPEDHPDYDEHANYLFPLRRKELEERWPAVCPDCAPKVNDRIRTSNYQVKVASLGQMLARSSGYEAAAKGGKPEDHGSSGLKKLERVVWWLRGGVWSYFHLLMLVWHGSAALHPSESLGLDLSVASWPTCVLRSVAAVNADAHCYGVAAGHAGWIPFSALGFFWIYRERDLLRYPHKKLVGAREYLKLECCIYVFRLVSWYFVAPGGSLELTEEAFARLHLGLFLFSFVSTLFSITCLKLEDPPSFSLRESEPIPGTPSPPASPPQRLIQQRHPMSPVTPLRPSLNNPPPSTGGSTNYSPVKFRARDISPSPAPRRTPIRVTPLSPDAMDWNPTDTRETATPAWRATPPPPQPSFISFSSLQRQNSYNSPFTGALPPAPRAPIRRQITQPTPKPQPVRENFFAHRLGTTAASSTPQSASFSKVAAPTYRLGSPLYAPMAPQRFFLADEATGLETLMGGGLRLDDEPTTRAPARHEEAWLGVAMRSGLIAVAALGLAFGGPVWVQPAMAALILRPRYPLRVVVESVVAGAVLAATAYWRNYGSVAGVVLAWLAAAEAWAVAMRLQRARARVFYELERKRGLEREKEERREREGSTGSERSRTGDRSRAGSAGLGFGSMGL</sequence>
<evidence type="ECO:0000256" key="4">
    <source>
        <dbReference type="ARBA" id="ARBA00023136"/>
    </source>
</evidence>
<evidence type="ECO:0000259" key="8">
    <source>
        <dbReference type="Pfam" id="PF09779"/>
    </source>
</evidence>
<evidence type="ECO:0000313" key="9">
    <source>
        <dbReference type="EMBL" id="KAL0635640.1"/>
    </source>
</evidence>
<organism evidence="9 10">
    <name type="scientific">Discina gigas</name>
    <dbReference type="NCBI Taxonomy" id="1032678"/>
    <lineage>
        <taxon>Eukaryota</taxon>
        <taxon>Fungi</taxon>
        <taxon>Dikarya</taxon>
        <taxon>Ascomycota</taxon>
        <taxon>Pezizomycotina</taxon>
        <taxon>Pezizomycetes</taxon>
        <taxon>Pezizales</taxon>
        <taxon>Discinaceae</taxon>
        <taxon>Discina</taxon>
    </lineage>
</organism>
<name>A0ABR3GID5_9PEZI</name>
<dbReference type="PANTHER" id="PTHR28538">
    <property type="entry name" value="INTEGRAL INNER NUCLEAR MEMBRANE PROTEIN IMA1"/>
    <property type="match status" value="1"/>
</dbReference>
<dbReference type="EMBL" id="JBBBZM010000065">
    <property type="protein sequence ID" value="KAL0635640.1"/>
    <property type="molecule type" value="Genomic_DNA"/>
</dbReference>
<dbReference type="PANTHER" id="PTHR28538:SF1">
    <property type="entry name" value="INTEGRAL INNER NUCLEAR MEMBRANE PROTEIN IMA1"/>
    <property type="match status" value="1"/>
</dbReference>
<dbReference type="InterPro" id="IPR018617">
    <property type="entry name" value="Ima1_N"/>
</dbReference>
<protein>
    <recommendedName>
        <fullName evidence="8">Ima1 N-terminal domain-containing protein</fullName>
    </recommendedName>
</protein>
<keyword evidence="2 7" id="KW-0812">Transmembrane</keyword>
<feature type="domain" description="Ima1 N-terminal" evidence="8">
    <location>
        <begin position="9"/>
        <end position="162"/>
    </location>
</feature>
<feature type="compositionally biased region" description="Gly residues" evidence="6">
    <location>
        <begin position="734"/>
        <end position="743"/>
    </location>
</feature>
<reference evidence="9 10" key="1">
    <citation type="submission" date="2024-02" db="EMBL/GenBank/DDBJ databases">
        <title>Discinaceae phylogenomics.</title>
        <authorList>
            <person name="Dirks A.C."/>
            <person name="James T.Y."/>
        </authorList>
    </citation>
    <scope>NUCLEOTIDE SEQUENCE [LARGE SCALE GENOMIC DNA]</scope>
    <source>
        <strain evidence="9 10">ACD0624</strain>
    </source>
</reference>
<keyword evidence="3 7" id="KW-1133">Transmembrane helix</keyword>
<evidence type="ECO:0000256" key="5">
    <source>
        <dbReference type="ARBA" id="ARBA00023242"/>
    </source>
</evidence>
<comment type="subcellular location">
    <subcellularLocation>
        <location evidence="1">Nucleus inner membrane</location>
        <topology evidence="1">Multi-pass membrane protein</topology>
    </subcellularLocation>
</comment>
<keyword evidence="4 7" id="KW-0472">Membrane</keyword>
<keyword evidence="10" id="KW-1185">Reference proteome</keyword>
<dbReference type="InterPro" id="IPR042321">
    <property type="entry name" value="Ima1"/>
</dbReference>
<feature type="region of interest" description="Disordered" evidence="6">
    <location>
        <begin position="372"/>
        <end position="474"/>
    </location>
</feature>
<proteinExistence type="predicted"/>
<evidence type="ECO:0000313" key="10">
    <source>
        <dbReference type="Proteomes" id="UP001447188"/>
    </source>
</evidence>
<feature type="transmembrane region" description="Helical" evidence="7">
    <location>
        <begin position="640"/>
        <end position="661"/>
    </location>
</feature>
<feature type="region of interest" description="Disordered" evidence="6">
    <location>
        <begin position="706"/>
        <end position="743"/>
    </location>
</feature>
<feature type="transmembrane region" description="Helical" evidence="7">
    <location>
        <begin position="667"/>
        <end position="684"/>
    </location>
</feature>